<dbReference type="EMBL" id="JBEPSJ010000001">
    <property type="protein sequence ID" value="MET4581051.1"/>
    <property type="molecule type" value="Genomic_DNA"/>
</dbReference>
<comment type="caution">
    <text evidence="1">The sequence shown here is derived from an EMBL/GenBank/DDBJ whole genome shotgun (WGS) entry which is preliminary data.</text>
</comment>
<gene>
    <name evidence="1" type="ORF">ABIE21_000541</name>
</gene>
<dbReference type="Proteomes" id="UP001549257">
    <property type="component" value="Unassembled WGS sequence"/>
</dbReference>
<accession>A0ABV2QJ27</accession>
<sequence length="51" mass="5223">MLRAGRIGRVGVVRAPVAKAAVVTRAVRPGPAPVAKAAVVGAAVTPRRRRL</sequence>
<proteinExistence type="predicted"/>
<name>A0ABV2QJ27_9MICO</name>
<keyword evidence="2" id="KW-1185">Reference proteome</keyword>
<reference evidence="1 2" key="1">
    <citation type="submission" date="2024-06" db="EMBL/GenBank/DDBJ databases">
        <title>Sorghum-associated microbial communities from plants grown in Nebraska, USA.</title>
        <authorList>
            <person name="Schachtman D."/>
        </authorList>
    </citation>
    <scope>NUCLEOTIDE SEQUENCE [LARGE SCALE GENOMIC DNA]</scope>
    <source>
        <strain evidence="1 2">2857</strain>
    </source>
</reference>
<organism evidence="1 2">
    <name type="scientific">Conyzicola nivalis</name>
    <dbReference type="NCBI Taxonomy" id="1477021"/>
    <lineage>
        <taxon>Bacteria</taxon>
        <taxon>Bacillati</taxon>
        <taxon>Actinomycetota</taxon>
        <taxon>Actinomycetes</taxon>
        <taxon>Micrococcales</taxon>
        <taxon>Microbacteriaceae</taxon>
        <taxon>Conyzicola</taxon>
    </lineage>
</organism>
<evidence type="ECO:0000313" key="2">
    <source>
        <dbReference type="Proteomes" id="UP001549257"/>
    </source>
</evidence>
<protein>
    <submittedName>
        <fullName evidence="1">Uncharacterized protein</fullName>
    </submittedName>
</protein>
<evidence type="ECO:0000313" key="1">
    <source>
        <dbReference type="EMBL" id="MET4581051.1"/>
    </source>
</evidence>